<dbReference type="InterPro" id="IPR002104">
    <property type="entry name" value="Integrase_catalytic"/>
</dbReference>
<dbReference type="InterPro" id="IPR023009">
    <property type="entry name" value="Tyrosine_recombinase_XerC/XerD"/>
</dbReference>
<evidence type="ECO:0000313" key="12">
    <source>
        <dbReference type="EMBL" id="SEH91191.1"/>
    </source>
</evidence>
<dbReference type="HAMAP" id="MF_01808">
    <property type="entry name" value="Recomb_XerC_XerD"/>
    <property type="match status" value="1"/>
</dbReference>
<evidence type="ECO:0000256" key="3">
    <source>
        <dbReference type="ARBA" id="ARBA00022618"/>
    </source>
</evidence>
<comment type="similarity">
    <text evidence="9">Belongs to the 'phage' integrase family. XerC subfamily.</text>
</comment>
<reference evidence="13" key="1">
    <citation type="submission" date="2016-09" db="EMBL/GenBank/DDBJ databases">
        <authorList>
            <person name="Koehorst J."/>
        </authorList>
    </citation>
    <scope>NUCLEOTIDE SEQUENCE [LARGE SCALE GENOMIC DNA]</scope>
</reference>
<dbReference type="PANTHER" id="PTHR30349">
    <property type="entry name" value="PHAGE INTEGRASE-RELATED"/>
    <property type="match status" value="1"/>
</dbReference>
<keyword evidence="5 9" id="KW-0229">DNA integration</keyword>
<dbReference type="InterPro" id="IPR004107">
    <property type="entry name" value="Integrase_SAM-like_N"/>
</dbReference>
<dbReference type="Pfam" id="PF02899">
    <property type="entry name" value="Phage_int_SAM_1"/>
    <property type="match status" value="1"/>
</dbReference>
<feature type="active site" evidence="9">
    <location>
        <position position="241"/>
    </location>
</feature>
<dbReference type="GO" id="GO:0007059">
    <property type="term" value="P:chromosome segregation"/>
    <property type="evidence" value="ECO:0007669"/>
    <property type="project" value="UniProtKB-UniRule"/>
</dbReference>
<evidence type="ECO:0000313" key="13">
    <source>
        <dbReference type="Proteomes" id="UP000176204"/>
    </source>
</evidence>
<dbReference type="CDD" id="cd00798">
    <property type="entry name" value="INT_XerDC_C"/>
    <property type="match status" value="1"/>
</dbReference>
<feature type="active site" evidence="9">
    <location>
        <position position="175"/>
    </location>
</feature>
<protein>
    <recommendedName>
        <fullName evidence="9">Tyrosine recombinase XerC</fullName>
    </recommendedName>
</protein>
<dbReference type="GO" id="GO:0051301">
    <property type="term" value="P:cell division"/>
    <property type="evidence" value="ECO:0007669"/>
    <property type="project" value="UniProtKB-KW"/>
</dbReference>
<dbReference type="InterPro" id="IPR010998">
    <property type="entry name" value="Integrase_recombinase_N"/>
</dbReference>
<evidence type="ECO:0000256" key="9">
    <source>
        <dbReference type="HAMAP-Rule" id="MF_01808"/>
    </source>
</evidence>
<evidence type="ECO:0000256" key="4">
    <source>
        <dbReference type="ARBA" id="ARBA00022829"/>
    </source>
</evidence>
<evidence type="ECO:0000256" key="2">
    <source>
        <dbReference type="ARBA" id="ARBA00022490"/>
    </source>
</evidence>
<feature type="active site" evidence="9">
    <location>
        <position position="244"/>
    </location>
</feature>
<evidence type="ECO:0000256" key="7">
    <source>
        <dbReference type="ARBA" id="ARBA00023172"/>
    </source>
</evidence>
<dbReference type="GO" id="GO:0009037">
    <property type="term" value="F:tyrosine-based site-specific recombinase activity"/>
    <property type="evidence" value="ECO:0007669"/>
    <property type="project" value="UniProtKB-UniRule"/>
</dbReference>
<dbReference type="InterPro" id="IPR013762">
    <property type="entry name" value="Integrase-like_cat_sf"/>
</dbReference>
<dbReference type="Proteomes" id="UP000176204">
    <property type="component" value="Chromosome I"/>
</dbReference>
<dbReference type="GO" id="GO:0003677">
    <property type="term" value="F:DNA binding"/>
    <property type="evidence" value="ECO:0007669"/>
    <property type="project" value="UniProtKB-UniRule"/>
</dbReference>
<comment type="function">
    <text evidence="9">Site-specific tyrosine recombinase, which acts by catalyzing the cutting and rejoining of the recombining DNA molecules. The XerC-XerD complex is essential to convert dimers of the bacterial chromosome into monomers to permit their segregation at cell division. It also contributes to the segregational stability of plasmids.</text>
</comment>
<feature type="domain" description="Tyr recombinase" evidence="10">
    <location>
        <begin position="104"/>
        <end position="289"/>
    </location>
</feature>
<evidence type="ECO:0000259" key="11">
    <source>
        <dbReference type="PROSITE" id="PS51900"/>
    </source>
</evidence>
<dbReference type="PROSITE" id="PS51898">
    <property type="entry name" value="TYR_RECOMBINASE"/>
    <property type="match status" value="1"/>
</dbReference>
<dbReference type="InterPro" id="IPR011010">
    <property type="entry name" value="DNA_brk_join_enz"/>
</dbReference>
<dbReference type="InterPro" id="IPR050090">
    <property type="entry name" value="Tyrosine_recombinase_XerCD"/>
</dbReference>
<feature type="active site" evidence="9">
    <location>
        <position position="267"/>
    </location>
</feature>
<keyword evidence="2 9" id="KW-0963">Cytoplasm</keyword>
<proteinExistence type="inferred from homology"/>
<dbReference type="EMBL" id="LT629973">
    <property type="protein sequence ID" value="SEH91191.1"/>
    <property type="molecule type" value="Genomic_DNA"/>
</dbReference>
<dbReference type="InterPro" id="IPR044068">
    <property type="entry name" value="CB"/>
</dbReference>
<comment type="subunit">
    <text evidence="9">Forms a cyclic heterotetrameric complex composed of two molecules of XerC and two molecules of XerD.</text>
</comment>
<evidence type="ECO:0000259" key="10">
    <source>
        <dbReference type="PROSITE" id="PS51898"/>
    </source>
</evidence>
<dbReference type="OrthoDB" id="9801717at2"/>
<keyword evidence="3 9" id="KW-0132">Cell division</keyword>
<name>A0A1C7PDC1_9BACT</name>
<dbReference type="GO" id="GO:0006313">
    <property type="term" value="P:DNA transposition"/>
    <property type="evidence" value="ECO:0007669"/>
    <property type="project" value="UniProtKB-UniRule"/>
</dbReference>
<dbReference type="STRING" id="1679444.PYTT_1651"/>
<accession>A0A1C7PDC1</accession>
<comment type="subcellular location">
    <subcellularLocation>
        <location evidence="1 9">Cytoplasm</location>
    </subcellularLocation>
</comment>
<feature type="active site" evidence="9">
    <location>
        <position position="151"/>
    </location>
</feature>
<gene>
    <name evidence="9" type="primary">xerC</name>
    <name evidence="12" type="ORF">PYTT_1651</name>
</gene>
<organism evidence="12 13">
    <name type="scientific">Akkermansia glycaniphila</name>
    <dbReference type="NCBI Taxonomy" id="1679444"/>
    <lineage>
        <taxon>Bacteria</taxon>
        <taxon>Pseudomonadati</taxon>
        <taxon>Verrucomicrobiota</taxon>
        <taxon>Verrucomicrobiia</taxon>
        <taxon>Verrucomicrobiales</taxon>
        <taxon>Akkermansiaceae</taxon>
        <taxon>Akkermansia</taxon>
    </lineage>
</organism>
<dbReference type="Pfam" id="PF00589">
    <property type="entry name" value="Phage_integrase"/>
    <property type="match status" value="1"/>
</dbReference>
<keyword evidence="13" id="KW-1185">Reference proteome</keyword>
<evidence type="ECO:0000256" key="8">
    <source>
        <dbReference type="ARBA" id="ARBA00023306"/>
    </source>
</evidence>
<dbReference type="GO" id="GO:0005737">
    <property type="term" value="C:cytoplasm"/>
    <property type="evidence" value="ECO:0007669"/>
    <property type="project" value="UniProtKB-SubCell"/>
</dbReference>
<dbReference type="KEGG" id="agl:PYTT_1651"/>
<evidence type="ECO:0000256" key="1">
    <source>
        <dbReference type="ARBA" id="ARBA00004496"/>
    </source>
</evidence>
<sequence>MDAMERFFVFLTAERQASPHTTASYRRSLEAFRGWMGDRFEGWHACSADVFREWLFVLLKEELAASSIRQRFAALRCFYGFLMKREGLGVNPLAEVALPKAGKPLPVFLNVEQMLGLLEVPFKVKLDKRMPVWLPFRDAAILELFYSCGLRLSELAALDAGAFRGDVECLRIKGKGRKVRLVPVGRAAVKAVREYVEMAGLPEDGPLFISRLRRRMTGRSIEQMLDKYLRFSDVPFHISPHKLRHSFATHLLEAGADLRAVQELLGHASLSTTQVYMHVTRARLKEVYEAAHPRA</sequence>
<feature type="domain" description="Core-binding (CB)" evidence="11">
    <location>
        <begin position="1"/>
        <end position="83"/>
    </location>
</feature>
<keyword evidence="6 9" id="KW-0238">DNA-binding</keyword>
<dbReference type="PANTHER" id="PTHR30349:SF77">
    <property type="entry name" value="TYROSINE RECOMBINASE XERC"/>
    <property type="match status" value="1"/>
</dbReference>
<dbReference type="PATRIC" id="fig|1679444.3.peg.2457"/>
<evidence type="ECO:0000256" key="5">
    <source>
        <dbReference type="ARBA" id="ARBA00022908"/>
    </source>
</evidence>
<keyword evidence="7 9" id="KW-0233">DNA recombination</keyword>
<feature type="active site" description="O-(3'-phospho-DNA)-tyrosine intermediate" evidence="9">
    <location>
        <position position="276"/>
    </location>
</feature>
<dbReference type="SUPFAM" id="SSF56349">
    <property type="entry name" value="DNA breaking-rejoining enzymes"/>
    <property type="match status" value="1"/>
</dbReference>
<keyword evidence="8 9" id="KW-0131">Cell cycle</keyword>
<dbReference type="AlphaFoldDB" id="A0A1C7PDC1"/>
<evidence type="ECO:0000256" key="6">
    <source>
        <dbReference type="ARBA" id="ARBA00023125"/>
    </source>
</evidence>
<dbReference type="PROSITE" id="PS51900">
    <property type="entry name" value="CB"/>
    <property type="match status" value="1"/>
</dbReference>
<keyword evidence="4 9" id="KW-0159">Chromosome partition</keyword>
<dbReference type="Gene3D" id="1.10.150.130">
    <property type="match status" value="1"/>
</dbReference>
<dbReference type="Gene3D" id="1.10.443.10">
    <property type="entry name" value="Intergrase catalytic core"/>
    <property type="match status" value="1"/>
</dbReference>